<evidence type="ECO:0000256" key="3">
    <source>
        <dbReference type="ARBA" id="ARBA00022679"/>
    </source>
</evidence>
<dbReference type="RefSeq" id="WP_106344797.1">
    <property type="nucleotide sequence ID" value="NZ_PVNE01000008.1"/>
</dbReference>
<dbReference type="InterPro" id="IPR048466">
    <property type="entry name" value="DNA_pol3_delta-like_C"/>
</dbReference>
<keyword evidence="12" id="KW-1185">Reference proteome</keyword>
<protein>
    <recommendedName>
        <fullName evidence="2">DNA polymerase III subunit delta</fullName>
        <ecNumber evidence="1">2.7.7.7</ecNumber>
    </recommendedName>
</protein>
<evidence type="ECO:0000313" key="12">
    <source>
        <dbReference type="Proteomes" id="UP000237797"/>
    </source>
</evidence>
<evidence type="ECO:0000256" key="8">
    <source>
        <dbReference type="ARBA" id="ARBA00049244"/>
    </source>
</evidence>
<dbReference type="SUPFAM" id="SSF52540">
    <property type="entry name" value="P-loop containing nucleoside triphosphate hydrolases"/>
    <property type="match status" value="1"/>
</dbReference>
<dbReference type="InterPro" id="IPR027417">
    <property type="entry name" value="P-loop_NTPase"/>
</dbReference>
<dbReference type="SUPFAM" id="SSF48019">
    <property type="entry name" value="post-AAA+ oligomerization domain-like"/>
    <property type="match status" value="1"/>
</dbReference>
<evidence type="ECO:0000259" key="10">
    <source>
        <dbReference type="Pfam" id="PF21694"/>
    </source>
</evidence>
<accession>A0A2T0LG30</accession>
<keyword evidence="4" id="KW-0548">Nucleotidyltransferase</keyword>
<dbReference type="GO" id="GO:0009360">
    <property type="term" value="C:DNA polymerase III complex"/>
    <property type="evidence" value="ECO:0007669"/>
    <property type="project" value="InterPro"/>
</dbReference>
<keyword evidence="6" id="KW-0239">DNA-directed DNA polymerase</keyword>
<dbReference type="InterPro" id="IPR005790">
    <property type="entry name" value="DNA_polIII_delta"/>
</dbReference>
<proteinExistence type="inferred from homology"/>
<gene>
    <name evidence="11" type="ORF">CLV97_10899</name>
</gene>
<dbReference type="GO" id="GO:0003677">
    <property type="term" value="F:DNA binding"/>
    <property type="evidence" value="ECO:0007669"/>
    <property type="project" value="InterPro"/>
</dbReference>
<dbReference type="Pfam" id="PF06144">
    <property type="entry name" value="DNA_pol3_delta"/>
    <property type="match status" value="1"/>
</dbReference>
<evidence type="ECO:0000256" key="4">
    <source>
        <dbReference type="ARBA" id="ARBA00022695"/>
    </source>
</evidence>
<comment type="caution">
    <text evidence="11">The sequence shown here is derived from an EMBL/GenBank/DDBJ whole genome shotgun (WGS) entry which is preliminary data.</text>
</comment>
<dbReference type="Gene3D" id="1.10.8.60">
    <property type="match status" value="1"/>
</dbReference>
<dbReference type="GO" id="GO:0003887">
    <property type="term" value="F:DNA-directed DNA polymerase activity"/>
    <property type="evidence" value="ECO:0007669"/>
    <property type="project" value="UniProtKB-KW"/>
</dbReference>
<evidence type="ECO:0000259" key="9">
    <source>
        <dbReference type="Pfam" id="PF06144"/>
    </source>
</evidence>
<keyword evidence="5" id="KW-0235">DNA replication</keyword>
<feature type="domain" description="DNA polymerase III delta N-terminal" evidence="9">
    <location>
        <begin position="18"/>
        <end position="143"/>
    </location>
</feature>
<evidence type="ECO:0000256" key="5">
    <source>
        <dbReference type="ARBA" id="ARBA00022705"/>
    </source>
</evidence>
<dbReference type="AlphaFoldDB" id="A0A2T0LG30"/>
<dbReference type="Gene3D" id="1.20.272.10">
    <property type="match status" value="1"/>
</dbReference>
<organism evidence="11 12">
    <name type="scientific">Planifilum fimeticola</name>
    <dbReference type="NCBI Taxonomy" id="201975"/>
    <lineage>
        <taxon>Bacteria</taxon>
        <taxon>Bacillati</taxon>
        <taxon>Bacillota</taxon>
        <taxon>Bacilli</taxon>
        <taxon>Bacillales</taxon>
        <taxon>Thermoactinomycetaceae</taxon>
        <taxon>Planifilum</taxon>
    </lineage>
</organism>
<reference evidence="11 12" key="1">
    <citation type="submission" date="2018-03" db="EMBL/GenBank/DDBJ databases">
        <title>Genomic Encyclopedia of Archaeal and Bacterial Type Strains, Phase II (KMG-II): from individual species to whole genera.</title>
        <authorList>
            <person name="Goeker M."/>
        </authorList>
    </citation>
    <scope>NUCLEOTIDE SEQUENCE [LARGE SCALE GENOMIC DNA]</scope>
    <source>
        <strain evidence="11 12">DSM 44946</strain>
    </source>
</reference>
<dbReference type="InterPro" id="IPR008921">
    <property type="entry name" value="DNA_pol3_clamp-load_cplx_C"/>
</dbReference>
<dbReference type="Pfam" id="PF21694">
    <property type="entry name" value="DNA_pol3_delta_C"/>
    <property type="match status" value="1"/>
</dbReference>
<dbReference type="OrthoDB" id="9775929at2"/>
<name>A0A2T0LG30_9BACL</name>
<dbReference type="Proteomes" id="UP000237797">
    <property type="component" value="Unassembled WGS sequence"/>
</dbReference>
<dbReference type="PANTHER" id="PTHR34388:SF1">
    <property type="entry name" value="DNA POLYMERASE III SUBUNIT DELTA"/>
    <property type="match status" value="1"/>
</dbReference>
<sequence>MINALMREVEEGILAPVYLLYGREPFLMEEICGAIQERALDGGDPSFNKVVVDLDEVAVQQLIREAESPPFFGERRIVIGRNARFLSTAKAKQKVEHRPEELLRYAQEPLPTTVVVLLVPEEKLDTRKKVVKMLEKAARTVRCDPLDGKELEKWVLDRFRRHGVKAQPEVVRRLIRQVGSDLRLLHNECAKLAVYAGTGGTVSSEDVDRMVPRTLEEDVFKLMDRAAGRKVEEAFSILYDLLNQREEPIRILALMIRQFRILLQVKLLAAQGKSEREIASLLGLHPYPVKLARRQGKAYSERQLRRLLLSAIETDQAIKSGKIDKTLALERFLFQLGQDHAAAAERGR</sequence>
<comment type="catalytic activity">
    <reaction evidence="8">
        <text>DNA(n) + a 2'-deoxyribonucleoside 5'-triphosphate = DNA(n+1) + diphosphate</text>
        <dbReference type="Rhea" id="RHEA:22508"/>
        <dbReference type="Rhea" id="RHEA-COMP:17339"/>
        <dbReference type="Rhea" id="RHEA-COMP:17340"/>
        <dbReference type="ChEBI" id="CHEBI:33019"/>
        <dbReference type="ChEBI" id="CHEBI:61560"/>
        <dbReference type="ChEBI" id="CHEBI:173112"/>
        <dbReference type="EC" id="2.7.7.7"/>
    </reaction>
</comment>
<keyword evidence="3" id="KW-0808">Transferase</keyword>
<dbReference type="PANTHER" id="PTHR34388">
    <property type="entry name" value="DNA POLYMERASE III SUBUNIT DELTA"/>
    <property type="match status" value="1"/>
</dbReference>
<dbReference type="NCBIfam" id="TIGR01128">
    <property type="entry name" value="holA"/>
    <property type="match status" value="1"/>
</dbReference>
<dbReference type="EC" id="2.7.7.7" evidence="1"/>
<evidence type="ECO:0000256" key="1">
    <source>
        <dbReference type="ARBA" id="ARBA00012417"/>
    </source>
</evidence>
<evidence type="ECO:0000256" key="7">
    <source>
        <dbReference type="ARBA" id="ARBA00034754"/>
    </source>
</evidence>
<dbReference type="GO" id="GO:0006261">
    <property type="term" value="P:DNA-templated DNA replication"/>
    <property type="evidence" value="ECO:0007669"/>
    <property type="project" value="TreeGrafter"/>
</dbReference>
<dbReference type="Gene3D" id="3.40.50.300">
    <property type="entry name" value="P-loop containing nucleotide triphosphate hydrolases"/>
    <property type="match status" value="1"/>
</dbReference>
<evidence type="ECO:0000256" key="2">
    <source>
        <dbReference type="ARBA" id="ARBA00017703"/>
    </source>
</evidence>
<dbReference type="InterPro" id="IPR010372">
    <property type="entry name" value="DNA_pol3_delta_N"/>
</dbReference>
<dbReference type="EMBL" id="PVNE01000008">
    <property type="protein sequence ID" value="PRX41168.1"/>
    <property type="molecule type" value="Genomic_DNA"/>
</dbReference>
<comment type="similarity">
    <text evidence="7">Belongs to the DNA polymerase HolA subunit family.</text>
</comment>
<evidence type="ECO:0000256" key="6">
    <source>
        <dbReference type="ARBA" id="ARBA00022932"/>
    </source>
</evidence>
<evidence type="ECO:0000313" key="11">
    <source>
        <dbReference type="EMBL" id="PRX41168.1"/>
    </source>
</evidence>
<feature type="domain" description="DNA polymerase III delta subunit-like C-terminal" evidence="10">
    <location>
        <begin position="216"/>
        <end position="336"/>
    </location>
</feature>